<comment type="caution">
    <text evidence="1">The sequence shown here is derived from an EMBL/GenBank/DDBJ whole genome shotgun (WGS) entry which is preliminary data.</text>
</comment>
<dbReference type="Proteomes" id="UP000033866">
    <property type="component" value="Unassembled WGS sequence"/>
</dbReference>
<organism evidence="1 2">
    <name type="scientific">candidate division WS6 bacterium GW2011_GWE1_34_7</name>
    <dbReference type="NCBI Taxonomy" id="1619093"/>
    <lineage>
        <taxon>Bacteria</taxon>
        <taxon>Candidatus Dojkabacteria</taxon>
    </lineage>
</organism>
<protein>
    <submittedName>
        <fullName evidence="1">Uncharacterized protein</fullName>
    </submittedName>
</protein>
<evidence type="ECO:0000313" key="1">
    <source>
        <dbReference type="EMBL" id="KKP65581.1"/>
    </source>
</evidence>
<accession>A0A0G0BPM4</accession>
<reference evidence="1 2" key="1">
    <citation type="journal article" date="2015" name="Nature">
        <title>rRNA introns, odd ribosomes, and small enigmatic genomes across a large radiation of phyla.</title>
        <authorList>
            <person name="Brown C.T."/>
            <person name="Hug L.A."/>
            <person name="Thomas B.C."/>
            <person name="Sharon I."/>
            <person name="Castelle C.J."/>
            <person name="Singh A."/>
            <person name="Wilkins M.J."/>
            <person name="Williams K.H."/>
            <person name="Banfield J.F."/>
        </authorList>
    </citation>
    <scope>NUCLEOTIDE SEQUENCE [LARGE SCALE GENOMIC DNA]</scope>
</reference>
<evidence type="ECO:0000313" key="2">
    <source>
        <dbReference type="Proteomes" id="UP000033866"/>
    </source>
</evidence>
<gene>
    <name evidence="1" type="ORF">UR61_C0017G0003</name>
</gene>
<dbReference type="AlphaFoldDB" id="A0A0G0BPM4"/>
<name>A0A0G0BPM4_9BACT</name>
<proteinExistence type="predicted"/>
<sequence>MDDTLTTNKVKEESKIDCKIFLTWVERYSPGNIIEAKERLQEVNISYLDTSFYDPTSNTIYVSENSNQHNLNHELVHLISHKNRNLEDERVGINNTVCGLTSNEALTELATLLVLKGSGYLRNTPFAQLIIDYRNTSTVQPGYLYATEYFIKRVKERNLDETKINHLVSTYLFKEGTAKSVIEDIQTILKIDNLEEGVRNYQKEKGYELILNIWENFKEEEKTKEWGNMMIELNNQKITLKQLFQPFEISLINHNLKPFCSINRDKKNLYTQIGKIAKTENPLSFDMTLLYMLMNEGEKLESKQSIKEYIIRKAMNLYNTVYKISN</sequence>
<dbReference type="EMBL" id="LBPV01000017">
    <property type="protein sequence ID" value="KKP65581.1"/>
    <property type="molecule type" value="Genomic_DNA"/>
</dbReference>